<dbReference type="AlphaFoldDB" id="A0A1H0ICE0"/>
<reference evidence="2" key="1">
    <citation type="submission" date="2016-10" db="EMBL/GenBank/DDBJ databases">
        <authorList>
            <person name="Varghese N."/>
            <person name="Submissions S."/>
        </authorList>
    </citation>
    <scope>NUCLEOTIDE SEQUENCE [LARGE SCALE GENOMIC DNA]</scope>
    <source>
        <strain evidence="2">DSM 19110</strain>
    </source>
</reference>
<sequence length="79" mass="9196">MSVLVNTQNEQEEKVLLAFLDSLRYKYQSDVGDKAEQINKAFLDQYNKEIDQADAEIEAGNYVNHSDVEELFKKRRKAL</sequence>
<keyword evidence="2" id="KW-1185">Reference proteome</keyword>
<evidence type="ECO:0000313" key="2">
    <source>
        <dbReference type="Proteomes" id="UP000183200"/>
    </source>
</evidence>
<proteinExistence type="predicted"/>
<dbReference type="Proteomes" id="UP000183200">
    <property type="component" value="Unassembled WGS sequence"/>
</dbReference>
<dbReference type="OrthoDB" id="798308at2"/>
<gene>
    <name evidence="1" type="ORF">SAMN05421820_113112</name>
</gene>
<accession>A0A1H0ICE0</accession>
<protein>
    <submittedName>
        <fullName evidence="1">Uncharacterized protein</fullName>
    </submittedName>
</protein>
<evidence type="ECO:0000313" key="1">
    <source>
        <dbReference type="EMBL" id="SDO29114.1"/>
    </source>
</evidence>
<organism evidence="1 2">
    <name type="scientific">Pedobacter steynii</name>
    <dbReference type="NCBI Taxonomy" id="430522"/>
    <lineage>
        <taxon>Bacteria</taxon>
        <taxon>Pseudomonadati</taxon>
        <taxon>Bacteroidota</taxon>
        <taxon>Sphingobacteriia</taxon>
        <taxon>Sphingobacteriales</taxon>
        <taxon>Sphingobacteriaceae</taxon>
        <taxon>Pedobacter</taxon>
    </lineage>
</organism>
<dbReference type="RefSeq" id="WP_074612312.1">
    <property type="nucleotide sequence ID" value="NZ_FNGY01000013.1"/>
</dbReference>
<dbReference type="EMBL" id="FNGY01000013">
    <property type="protein sequence ID" value="SDO29114.1"/>
    <property type="molecule type" value="Genomic_DNA"/>
</dbReference>
<name>A0A1H0ICE0_9SPHI</name>